<gene>
    <name evidence="21" type="ORF">DES52_101195</name>
</gene>
<evidence type="ECO:0000256" key="1">
    <source>
        <dbReference type="ARBA" id="ARBA00001393"/>
    </source>
</evidence>
<evidence type="ECO:0000256" key="6">
    <source>
        <dbReference type="ARBA" id="ARBA00005412"/>
    </source>
</evidence>
<comment type="caution">
    <text evidence="21">The sequence shown here is derived from an EMBL/GenBank/DDBJ whole genome shotgun (WGS) entry which is preliminary data.</text>
</comment>
<dbReference type="GO" id="GO:0009423">
    <property type="term" value="P:chorismate biosynthetic process"/>
    <property type="evidence" value="ECO:0007669"/>
    <property type="project" value="UniProtKB-UniRule"/>
</dbReference>
<comment type="cofactor">
    <cofactor evidence="2">
        <name>NAD(+)</name>
        <dbReference type="ChEBI" id="CHEBI:57540"/>
    </cofactor>
</comment>
<keyword evidence="10" id="KW-0028">Amino-acid biosynthesis</keyword>
<evidence type="ECO:0000256" key="16">
    <source>
        <dbReference type="ARBA" id="ARBA00023239"/>
    </source>
</evidence>
<evidence type="ECO:0000256" key="8">
    <source>
        <dbReference type="ARBA" id="ARBA00017684"/>
    </source>
</evidence>
<dbReference type="Gene3D" id="3.40.50.1970">
    <property type="match status" value="1"/>
</dbReference>
<comment type="cofactor">
    <cofactor evidence="3">
        <name>Co(2+)</name>
        <dbReference type="ChEBI" id="CHEBI:48828"/>
    </cofactor>
</comment>
<dbReference type="InterPro" id="IPR056179">
    <property type="entry name" value="DHQS_C"/>
</dbReference>
<dbReference type="InterPro" id="IPR030960">
    <property type="entry name" value="DHQS/DOIS_N"/>
</dbReference>
<dbReference type="GO" id="GO:0000166">
    <property type="term" value="F:nucleotide binding"/>
    <property type="evidence" value="ECO:0007669"/>
    <property type="project" value="UniProtKB-KW"/>
</dbReference>
<dbReference type="GO" id="GO:0046872">
    <property type="term" value="F:metal ion binding"/>
    <property type="evidence" value="ECO:0007669"/>
    <property type="project" value="UniProtKB-KW"/>
</dbReference>
<dbReference type="PANTHER" id="PTHR43622">
    <property type="entry name" value="3-DEHYDROQUINATE SYNTHASE"/>
    <property type="match status" value="1"/>
</dbReference>
<organism evidence="21 22">
    <name type="scientific">Deinococcus yavapaiensis KR-236</name>
    <dbReference type="NCBI Taxonomy" id="694435"/>
    <lineage>
        <taxon>Bacteria</taxon>
        <taxon>Thermotogati</taxon>
        <taxon>Deinococcota</taxon>
        <taxon>Deinococci</taxon>
        <taxon>Deinococcales</taxon>
        <taxon>Deinococcaceae</taxon>
        <taxon>Deinococcus</taxon>
    </lineage>
</organism>
<dbReference type="AlphaFoldDB" id="A0A318SC34"/>
<keyword evidence="15" id="KW-0057">Aromatic amino acid biosynthesis</keyword>
<evidence type="ECO:0000256" key="17">
    <source>
        <dbReference type="ARBA" id="ARBA00023285"/>
    </source>
</evidence>
<dbReference type="InterPro" id="IPR050071">
    <property type="entry name" value="Dehydroquinate_synthase"/>
</dbReference>
<dbReference type="EMBL" id="QJSX01000001">
    <property type="protein sequence ID" value="PYE56391.1"/>
    <property type="molecule type" value="Genomic_DNA"/>
</dbReference>
<comment type="subcellular location">
    <subcellularLocation>
        <location evidence="4">Cytoplasm</location>
    </subcellularLocation>
</comment>
<comment type="pathway">
    <text evidence="5">Metabolic intermediate biosynthesis; chorismate biosynthesis; chorismate from D-erythrose 4-phosphate and phosphoenolpyruvate: step 2/7.</text>
</comment>
<evidence type="ECO:0000313" key="21">
    <source>
        <dbReference type="EMBL" id="PYE56391.1"/>
    </source>
</evidence>
<keyword evidence="13" id="KW-0862">Zinc</keyword>
<dbReference type="CDD" id="cd08195">
    <property type="entry name" value="DHQS"/>
    <property type="match status" value="1"/>
</dbReference>
<dbReference type="InterPro" id="IPR016037">
    <property type="entry name" value="DHQ_synth_AroB"/>
</dbReference>
<dbReference type="PIRSF" id="PIRSF001455">
    <property type="entry name" value="DHQ_synth"/>
    <property type="match status" value="1"/>
</dbReference>
<reference evidence="21 22" key="1">
    <citation type="submission" date="2018-06" db="EMBL/GenBank/DDBJ databases">
        <title>Genomic Encyclopedia of Type Strains, Phase IV (KMG-IV): sequencing the most valuable type-strain genomes for metagenomic binning, comparative biology and taxonomic classification.</title>
        <authorList>
            <person name="Goeker M."/>
        </authorList>
    </citation>
    <scope>NUCLEOTIDE SEQUENCE [LARGE SCALE GENOMIC DNA]</scope>
    <source>
        <strain evidence="21 22">DSM 18048</strain>
    </source>
</reference>
<name>A0A318SC34_9DEIO</name>
<keyword evidence="22" id="KW-1185">Reference proteome</keyword>
<feature type="domain" description="3-dehydroquinate synthase C-terminal" evidence="20">
    <location>
        <begin position="170"/>
        <end position="306"/>
    </location>
</feature>
<evidence type="ECO:0000256" key="2">
    <source>
        <dbReference type="ARBA" id="ARBA00001911"/>
    </source>
</evidence>
<evidence type="ECO:0000256" key="12">
    <source>
        <dbReference type="ARBA" id="ARBA00022741"/>
    </source>
</evidence>
<evidence type="ECO:0000256" key="13">
    <source>
        <dbReference type="ARBA" id="ARBA00022833"/>
    </source>
</evidence>
<accession>A0A318SC34</accession>
<dbReference type="GO" id="GO:0009073">
    <property type="term" value="P:aromatic amino acid family biosynthetic process"/>
    <property type="evidence" value="ECO:0007669"/>
    <property type="project" value="UniProtKB-KW"/>
</dbReference>
<evidence type="ECO:0000256" key="3">
    <source>
        <dbReference type="ARBA" id="ARBA00001941"/>
    </source>
</evidence>
<dbReference type="GO" id="GO:0003856">
    <property type="term" value="F:3-dehydroquinate synthase activity"/>
    <property type="evidence" value="ECO:0007669"/>
    <property type="project" value="UniProtKB-UniRule"/>
</dbReference>
<comment type="similarity">
    <text evidence="6">Belongs to the sugar phosphate cyclases superfamily. Dehydroquinate synthase family.</text>
</comment>
<dbReference type="EC" id="4.2.3.4" evidence="7 18"/>
<keyword evidence="17" id="KW-0170">Cobalt</keyword>
<evidence type="ECO:0000256" key="4">
    <source>
        <dbReference type="ARBA" id="ARBA00004496"/>
    </source>
</evidence>
<evidence type="ECO:0000256" key="9">
    <source>
        <dbReference type="ARBA" id="ARBA00022490"/>
    </source>
</evidence>
<evidence type="ECO:0000259" key="20">
    <source>
        <dbReference type="Pfam" id="PF24621"/>
    </source>
</evidence>
<dbReference type="Proteomes" id="UP000248326">
    <property type="component" value="Unassembled WGS sequence"/>
</dbReference>
<sequence length="348" mass="37197">MRIDVGGAAPYAVSVRSGALQDVAVSERRRALLFDEGVPRPFVDEVRSRLQPEVEVALPRGEACKTLTVFAEVLSTLARAALPRDAAVIGLGGGAATDLAGFVASAYLRGVAFYTLPTTLLGQVDAAVGGKTGVNLPEGKNLVGAFWPPKGVWCDTATLAALPSATFREGAAEVFKHGLIADPVLCDDVVSGGFGPHAAHLEEIVGRAVKVKADVVTRDLTERGERAHLNFGHTLAHALEAVTGHALPHGEAVGYGLHFAALLSRRLGGEDVSKLTERFLAYQRPRSLPDFAWQDVAPFVARDKKADSRGVRFVLLEKLARPYVAHVDEADVRVAFDEWHAFVRGMVK</sequence>
<evidence type="ECO:0000259" key="19">
    <source>
        <dbReference type="Pfam" id="PF01761"/>
    </source>
</evidence>
<dbReference type="NCBIfam" id="TIGR01357">
    <property type="entry name" value="aroB"/>
    <property type="match status" value="1"/>
</dbReference>
<evidence type="ECO:0000256" key="11">
    <source>
        <dbReference type="ARBA" id="ARBA00022723"/>
    </source>
</evidence>
<evidence type="ECO:0000256" key="10">
    <source>
        <dbReference type="ARBA" id="ARBA00022605"/>
    </source>
</evidence>
<comment type="catalytic activity">
    <reaction evidence="1">
        <text>7-phospho-2-dehydro-3-deoxy-D-arabino-heptonate = 3-dehydroquinate + phosphate</text>
        <dbReference type="Rhea" id="RHEA:21968"/>
        <dbReference type="ChEBI" id="CHEBI:32364"/>
        <dbReference type="ChEBI" id="CHEBI:43474"/>
        <dbReference type="ChEBI" id="CHEBI:58394"/>
        <dbReference type="EC" id="4.2.3.4"/>
    </reaction>
</comment>
<dbReference type="Gene3D" id="1.20.1090.10">
    <property type="entry name" value="Dehydroquinate synthase-like - alpha domain"/>
    <property type="match status" value="1"/>
</dbReference>
<evidence type="ECO:0000256" key="18">
    <source>
        <dbReference type="NCBIfam" id="TIGR01357"/>
    </source>
</evidence>
<evidence type="ECO:0000256" key="7">
    <source>
        <dbReference type="ARBA" id="ARBA00013031"/>
    </source>
</evidence>
<keyword evidence="14" id="KW-0520">NAD</keyword>
<dbReference type="Pfam" id="PF01761">
    <property type="entry name" value="DHQ_synthase"/>
    <property type="match status" value="1"/>
</dbReference>
<keyword evidence="16" id="KW-0456">Lyase</keyword>
<dbReference type="Pfam" id="PF24621">
    <property type="entry name" value="DHQS_C"/>
    <property type="match status" value="1"/>
</dbReference>
<evidence type="ECO:0000256" key="14">
    <source>
        <dbReference type="ARBA" id="ARBA00023027"/>
    </source>
</evidence>
<dbReference type="GO" id="GO:0005737">
    <property type="term" value="C:cytoplasm"/>
    <property type="evidence" value="ECO:0007669"/>
    <property type="project" value="UniProtKB-SubCell"/>
</dbReference>
<keyword evidence="9" id="KW-0963">Cytoplasm</keyword>
<dbReference type="PANTHER" id="PTHR43622:SF7">
    <property type="entry name" value="3-DEHYDROQUINATE SYNTHASE, CHLOROPLASTIC"/>
    <property type="match status" value="1"/>
</dbReference>
<dbReference type="GO" id="GO:0008652">
    <property type="term" value="P:amino acid biosynthetic process"/>
    <property type="evidence" value="ECO:0007669"/>
    <property type="project" value="UniProtKB-KW"/>
</dbReference>
<keyword evidence="12" id="KW-0547">Nucleotide-binding</keyword>
<evidence type="ECO:0000256" key="5">
    <source>
        <dbReference type="ARBA" id="ARBA00004661"/>
    </source>
</evidence>
<proteinExistence type="inferred from homology"/>
<dbReference type="InterPro" id="IPR030963">
    <property type="entry name" value="DHQ_synth_fam"/>
</dbReference>
<evidence type="ECO:0000256" key="15">
    <source>
        <dbReference type="ARBA" id="ARBA00023141"/>
    </source>
</evidence>
<keyword evidence="11" id="KW-0479">Metal-binding</keyword>
<evidence type="ECO:0000313" key="22">
    <source>
        <dbReference type="Proteomes" id="UP000248326"/>
    </source>
</evidence>
<dbReference type="SUPFAM" id="SSF56796">
    <property type="entry name" value="Dehydroquinate synthase-like"/>
    <property type="match status" value="1"/>
</dbReference>
<protein>
    <recommendedName>
        <fullName evidence="8 18">3-dehydroquinate synthase</fullName>
        <ecNumber evidence="7 18">4.2.3.4</ecNumber>
    </recommendedName>
</protein>
<feature type="domain" description="3-dehydroquinate synthase N-terminal" evidence="19">
    <location>
        <begin position="56"/>
        <end position="168"/>
    </location>
</feature>